<accession>A0A7W5FD70</accession>
<dbReference type="InterPro" id="IPR021323">
    <property type="entry name" value="DUF2927"/>
</dbReference>
<feature type="compositionally biased region" description="Low complexity" evidence="1">
    <location>
        <begin position="54"/>
        <end position="74"/>
    </location>
</feature>
<sequence length="280" mass="29740">MRIGAAGTARTLPEGHSIMGSAVGKGTPPILPILLGLCVLLTACDSPGGDAANATASSPAVITPTTSPAASPTPSATPSPAPVKPRISKAGLAHFLAVAFDTEYGDDAGVITMWEKPEVTVRVHGGAAKSRSCVNKVIADFNALSAATDLKLTKSAADIELHFAPVSEFRSIEPKYVSGNDGFLYYHWSDRGALTDANVMIRSTGISETIRCHLIREELTRAMGMAKDSGKYPNSIFYDEYYPAPTRYSSLDKEVIRLLYSGAVHPGDDKKTIKRMVTVK</sequence>
<feature type="region of interest" description="Disordered" evidence="1">
    <location>
        <begin position="53"/>
        <end position="83"/>
    </location>
</feature>
<dbReference type="RefSeq" id="WP_183218433.1">
    <property type="nucleotide sequence ID" value="NZ_BOME01000094.1"/>
</dbReference>
<protein>
    <recommendedName>
        <fullName evidence="4">DUF2927 domain-containing protein</fullName>
    </recommendedName>
</protein>
<dbReference type="AlphaFoldDB" id="A0A7W5FD70"/>
<evidence type="ECO:0008006" key="4">
    <source>
        <dbReference type="Google" id="ProtNLM"/>
    </source>
</evidence>
<evidence type="ECO:0000256" key="1">
    <source>
        <dbReference type="SAM" id="MobiDB-lite"/>
    </source>
</evidence>
<evidence type="ECO:0000313" key="3">
    <source>
        <dbReference type="Proteomes" id="UP000590749"/>
    </source>
</evidence>
<proteinExistence type="predicted"/>
<reference evidence="2 3" key="1">
    <citation type="submission" date="2020-08" db="EMBL/GenBank/DDBJ databases">
        <title>Genomic Encyclopedia of Type Strains, Phase III (KMG-III): the genomes of soil and plant-associated and newly described type strains.</title>
        <authorList>
            <person name="Whitman W."/>
        </authorList>
    </citation>
    <scope>NUCLEOTIDE SEQUENCE [LARGE SCALE GENOMIC DNA]</scope>
    <source>
        <strain evidence="2 3">CECT 3287</strain>
    </source>
</reference>
<gene>
    <name evidence="2" type="ORF">FHR83_001771</name>
</gene>
<dbReference type="Proteomes" id="UP000590749">
    <property type="component" value="Unassembled WGS sequence"/>
</dbReference>
<organism evidence="2 3">
    <name type="scientific">Actinoplanes campanulatus</name>
    <dbReference type="NCBI Taxonomy" id="113559"/>
    <lineage>
        <taxon>Bacteria</taxon>
        <taxon>Bacillati</taxon>
        <taxon>Actinomycetota</taxon>
        <taxon>Actinomycetes</taxon>
        <taxon>Micromonosporales</taxon>
        <taxon>Micromonosporaceae</taxon>
        <taxon>Actinoplanes</taxon>
    </lineage>
</organism>
<evidence type="ECO:0000313" key="2">
    <source>
        <dbReference type="EMBL" id="MBB3094119.1"/>
    </source>
</evidence>
<dbReference type="EMBL" id="JACHXF010000003">
    <property type="protein sequence ID" value="MBB3094119.1"/>
    <property type="molecule type" value="Genomic_DNA"/>
</dbReference>
<comment type="caution">
    <text evidence="2">The sequence shown here is derived from an EMBL/GenBank/DDBJ whole genome shotgun (WGS) entry which is preliminary data.</text>
</comment>
<dbReference type="Pfam" id="PF11150">
    <property type="entry name" value="DUF2927"/>
    <property type="match status" value="1"/>
</dbReference>
<name>A0A7W5FD70_9ACTN</name>
<keyword evidence="3" id="KW-1185">Reference proteome</keyword>